<dbReference type="InterPro" id="IPR015919">
    <property type="entry name" value="Cadherin-like_sf"/>
</dbReference>
<dbReference type="PRINTS" id="PR00205">
    <property type="entry name" value="CADHERIN"/>
</dbReference>
<name>A0AA36BNB0_OCTVU</name>
<reference evidence="9" key="1">
    <citation type="submission" date="2023-08" db="EMBL/GenBank/DDBJ databases">
        <authorList>
            <person name="Alioto T."/>
            <person name="Alioto T."/>
            <person name="Gomez Garrido J."/>
        </authorList>
    </citation>
    <scope>NUCLEOTIDE SEQUENCE</scope>
</reference>
<dbReference type="CDD" id="cd11304">
    <property type="entry name" value="Cadherin_repeat"/>
    <property type="match status" value="2"/>
</dbReference>
<dbReference type="Proteomes" id="UP001162480">
    <property type="component" value="Chromosome 19"/>
</dbReference>
<evidence type="ECO:0000259" key="8">
    <source>
        <dbReference type="SMART" id="SM00112"/>
    </source>
</evidence>
<evidence type="ECO:0000256" key="2">
    <source>
        <dbReference type="ARBA" id="ARBA00022692"/>
    </source>
</evidence>
<evidence type="ECO:0000256" key="6">
    <source>
        <dbReference type="ARBA" id="ARBA00022989"/>
    </source>
</evidence>
<gene>
    <name evidence="9" type="ORF">OCTVUL_1B028712</name>
</gene>
<proteinExistence type="predicted"/>
<dbReference type="EMBL" id="OX597832">
    <property type="protein sequence ID" value="CAI9737099.1"/>
    <property type="molecule type" value="Genomic_DNA"/>
</dbReference>
<evidence type="ECO:0000256" key="1">
    <source>
        <dbReference type="ARBA" id="ARBA00004167"/>
    </source>
</evidence>
<keyword evidence="2" id="KW-0812">Transmembrane</keyword>
<dbReference type="GO" id="GO:0007043">
    <property type="term" value="P:cell-cell junction assembly"/>
    <property type="evidence" value="ECO:0007669"/>
    <property type="project" value="TreeGrafter"/>
</dbReference>
<protein>
    <submittedName>
        <fullName evidence="9">Protocadherin gamma-A1-like isoform X1</fullName>
    </submittedName>
</protein>
<keyword evidence="4" id="KW-0677">Repeat</keyword>
<dbReference type="GO" id="GO:0005912">
    <property type="term" value="C:adherens junction"/>
    <property type="evidence" value="ECO:0007669"/>
    <property type="project" value="TreeGrafter"/>
</dbReference>
<organism evidence="9 10">
    <name type="scientific">Octopus vulgaris</name>
    <name type="common">Common octopus</name>
    <dbReference type="NCBI Taxonomy" id="6645"/>
    <lineage>
        <taxon>Eukaryota</taxon>
        <taxon>Metazoa</taxon>
        <taxon>Spiralia</taxon>
        <taxon>Lophotrochozoa</taxon>
        <taxon>Mollusca</taxon>
        <taxon>Cephalopoda</taxon>
        <taxon>Coleoidea</taxon>
        <taxon>Octopodiformes</taxon>
        <taxon>Octopoda</taxon>
        <taxon>Incirrata</taxon>
        <taxon>Octopodidae</taxon>
        <taxon>Octopus</taxon>
    </lineage>
</organism>
<evidence type="ECO:0000313" key="10">
    <source>
        <dbReference type="Proteomes" id="UP001162480"/>
    </source>
</evidence>
<dbReference type="GO" id="GO:0008013">
    <property type="term" value="F:beta-catenin binding"/>
    <property type="evidence" value="ECO:0007669"/>
    <property type="project" value="TreeGrafter"/>
</dbReference>
<accession>A0AA36BNB0</accession>
<dbReference type="GO" id="GO:0005509">
    <property type="term" value="F:calcium ion binding"/>
    <property type="evidence" value="ECO:0007669"/>
    <property type="project" value="InterPro"/>
</dbReference>
<keyword evidence="6" id="KW-1133">Transmembrane helix</keyword>
<evidence type="ECO:0000256" key="3">
    <source>
        <dbReference type="ARBA" id="ARBA00022729"/>
    </source>
</evidence>
<dbReference type="PANTHER" id="PTHR24027:SF422">
    <property type="entry name" value="CADHERIN DOMAIN-CONTAINING PROTEIN"/>
    <property type="match status" value="1"/>
</dbReference>
<dbReference type="Gene3D" id="2.60.40.60">
    <property type="entry name" value="Cadherins"/>
    <property type="match status" value="3"/>
</dbReference>
<dbReference type="GO" id="GO:0034332">
    <property type="term" value="P:adherens junction organization"/>
    <property type="evidence" value="ECO:0007669"/>
    <property type="project" value="TreeGrafter"/>
</dbReference>
<comment type="subcellular location">
    <subcellularLocation>
        <location evidence="1">Membrane</location>
        <topology evidence="1">Single-pass membrane protein</topology>
    </subcellularLocation>
</comment>
<evidence type="ECO:0000256" key="4">
    <source>
        <dbReference type="ARBA" id="ARBA00022737"/>
    </source>
</evidence>
<keyword evidence="7" id="KW-0472">Membrane</keyword>
<evidence type="ECO:0000313" key="9">
    <source>
        <dbReference type="EMBL" id="CAI9737099.1"/>
    </source>
</evidence>
<dbReference type="GO" id="GO:0016477">
    <property type="term" value="P:cell migration"/>
    <property type="evidence" value="ECO:0007669"/>
    <property type="project" value="TreeGrafter"/>
</dbReference>
<dbReference type="PANTHER" id="PTHR24027">
    <property type="entry name" value="CADHERIN-23"/>
    <property type="match status" value="1"/>
</dbReference>
<dbReference type="GO" id="GO:0016339">
    <property type="term" value="P:calcium-dependent cell-cell adhesion via plasma membrane cell adhesion molecules"/>
    <property type="evidence" value="ECO:0007669"/>
    <property type="project" value="TreeGrafter"/>
</dbReference>
<dbReference type="InterPro" id="IPR002126">
    <property type="entry name" value="Cadherin-like_dom"/>
</dbReference>
<dbReference type="GO" id="GO:0044331">
    <property type="term" value="P:cell-cell adhesion mediated by cadherin"/>
    <property type="evidence" value="ECO:0007669"/>
    <property type="project" value="TreeGrafter"/>
</dbReference>
<sequence length="294" mass="33249">MVCVEDTGNCGVNNLCDRSVGSVIGQVKFRDWNLIKQVHSEKSVYVKYDPGTENVTLLKKIDADKHTNKITLRLFCEDRSSQTRNVTITVNIIATNVNDNPPRFTERVYYKEISEDTEIGSTIDCGVVATDGDNGDNMRFSILPDKDHEFFSINLPGTPLITLNQKLDYEKRRHLSIDIMVQDQPEGVNQKKLNDTATINFTVLDADDLNPVFTRKKYYALVNHNAELGTILAVEPPIEAYDPDYTFNETIKFSIDDADSTPFEIQPYNGTVYIKRHLEVGSTTYVIRAQAHTS</sequence>
<feature type="domain" description="Cadherin" evidence="8">
    <location>
        <begin position="127"/>
        <end position="211"/>
    </location>
</feature>
<keyword evidence="3" id="KW-0732">Signal</keyword>
<dbReference type="InterPro" id="IPR039808">
    <property type="entry name" value="Cadherin"/>
</dbReference>
<keyword evidence="10" id="KW-1185">Reference proteome</keyword>
<dbReference type="GO" id="GO:0045296">
    <property type="term" value="F:cadherin binding"/>
    <property type="evidence" value="ECO:0007669"/>
    <property type="project" value="TreeGrafter"/>
</dbReference>
<dbReference type="GO" id="GO:0016342">
    <property type="term" value="C:catenin complex"/>
    <property type="evidence" value="ECO:0007669"/>
    <property type="project" value="TreeGrafter"/>
</dbReference>
<dbReference type="SUPFAM" id="SSF49313">
    <property type="entry name" value="Cadherin-like"/>
    <property type="match status" value="2"/>
</dbReference>
<dbReference type="GO" id="GO:0007156">
    <property type="term" value="P:homophilic cell adhesion via plasma membrane adhesion molecules"/>
    <property type="evidence" value="ECO:0007669"/>
    <property type="project" value="InterPro"/>
</dbReference>
<dbReference type="AlphaFoldDB" id="A0AA36BNB0"/>
<dbReference type="SMART" id="SM00112">
    <property type="entry name" value="CA"/>
    <property type="match status" value="2"/>
</dbReference>
<evidence type="ECO:0000256" key="5">
    <source>
        <dbReference type="ARBA" id="ARBA00022837"/>
    </source>
</evidence>
<feature type="domain" description="Cadherin" evidence="8">
    <location>
        <begin position="25"/>
        <end position="102"/>
    </location>
</feature>
<dbReference type="Pfam" id="PF00028">
    <property type="entry name" value="Cadherin"/>
    <property type="match status" value="1"/>
</dbReference>
<keyword evidence="5" id="KW-0106">Calcium</keyword>
<dbReference type="GO" id="GO:0000902">
    <property type="term" value="P:cell morphogenesis"/>
    <property type="evidence" value="ECO:0007669"/>
    <property type="project" value="TreeGrafter"/>
</dbReference>
<evidence type="ECO:0000256" key="7">
    <source>
        <dbReference type="ARBA" id="ARBA00023136"/>
    </source>
</evidence>